<dbReference type="Proteomes" id="UP000245430">
    <property type="component" value="Unassembled WGS sequence"/>
</dbReference>
<dbReference type="RefSeq" id="WP_109681382.1">
    <property type="nucleotide sequence ID" value="NZ_QGGP01000002.1"/>
</dbReference>
<dbReference type="InterPro" id="IPR022742">
    <property type="entry name" value="Hydrolase_4"/>
</dbReference>
<evidence type="ECO:0000313" key="4">
    <source>
        <dbReference type="Proteomes" id="UP000245430"/>
    </source>
</evidence>
<feature type="domain" description="Serine aminopeptidase S33" evidence="2">
    <location>
        <begin position="73"/>
        <end position="199"/>
    </location>
</feature>
<reference evidence="3 4" key="1">
    <citation type="submission" date="2018-05" db="EMBL/GenBank/DDBJ databases">
        <title>Genomic Encyclopedia of Archaeal and Bacterial Type Strains, Phase II (KMG-II): from individual species to whole genera.</title>
        <authorList>
            <person name="Goeker M."/>
        </authorList>
    </citation>
    <scope>NUCLEOTIDE SEQUENCE [LARGE SCALE GENOMIC DNA]</scope>
    <source>
        <strain evidence="3 4">DSM 22637</strain>
    </source>
</reference>
<organism evidence="3 4">
    <name type="scientific">Xanthomarina spongicola</name>
    <dbReference type="NCBI Taxonomy" id="570520"/>
    <lineage>
        <taxon>Bacteria</taxon>
        <taxon>Pseudomonadati</taxon>
        <taxon>Bacteroidota</taxon>
        <taxon>Flavobacteriia</taxon>
        <taxon>Flavobacteriales</taxon>
        <taxon>Flavobacteriaceae</taxon>
        <taxon>Xanthomarina</taxon>
    </lineage>
</organism>
<dbReference type="Pfam" id="PF12146">
    <property type="entry name" value="Hydrolase_4"/>
    <property type="match status" value="1"/>
</dbReference>
<dbReference type="OrthoDB" id="9791538at2"/>
<dbReference type="AlphaFoldDB" id="A0A316DNY5"/>
<dbReference type="InterPro" id="IPR029058">
    <property type="entry name" value="AB_hydrolase_fold"/>
</dbReference>
<gene>
    <name evidence="3" type="ORF">LX78_00823</name>
</gene>
<proteinExistence type="predicted"/>
<keyword evidence="1" id="KW-0812">Transmembrane</keyword>
<dbReference type="SUPFAM" id="SSF53474">
    <property type="entry name" value="alpha/beta-Hydrolases"/>
    <property type="match status" value="1"/>
</dbReference>
<dbReference type="Gene3D" id="3.40.50.1820">
    <property type="entry name" value="alpha/beta hydrolase"/>
    <property type="match status" value="1"/>
</dbReference>
<keyword evidence="1" id="KW-0472">Membrane</keyword>
<keyword evidence="4" id="KW-1185">Reference proteome</keyword>
<dbReference type="PANTHER" id="PTHR12277">
    <property type="entry name" value="ALPHA/BETA HYDROLASE DOMAIN-CONTAINING PROTEIN"/>
    <property type="match status" value="1"/>
</dbReference>
<dbReference type="PANTHER" id="PTHR12277:SF81">
    <property type="entry name" value="PROTEIN ABHD13"/>
    <property type="match status" value="1"/>
</dbReference>
<evidence type="ECO:0000256" key="1">
    <source>
        <dbReference type="SAM" id="Phobius"/>
    </source>
</evidence>
<keyword evidence="1" id="KW-1133">Transmembrane helix</keyword>
<protein>
    <recommendedName>
        <fullName evidence="2">Serine aminopeptidase S33 domain-containing protein</fullName>
    </recommendedName>
</protein>
<name>A0A316DNY5_9FLAO</name>
<evidence type="ECO:0000313" key="3">
    <source>
        <dbReference type="EMBL" id="PWK19476.1"/>
    </source>
</evidence>
<evidence type="ECO:0000259" key="2">
    <source>
        <dbReference type="Pfam" id="PF12146"/>
    </source>
</evidence>
<feature type="transmembrane region" description="Helical" evidence="1">
    <location>
        <begin position="6"/>
        <end position="25"/>
    </location>
</feature>
<comment type="caution">
    <text evidence="3">The sequence shown here is derived from an EMBL/GenBank/DDBJ whole genome shotgun (WGS) entry which is preliminary data.</text>
</comment>
<accession>A0A316DNY5</accession>
<sequence length="271" mass="30615">MKKSVIFILLILIASIAIIFIIRSYKSKEIMSLIVLVEEKESPLDSLQLEKLDIQMEDRVLKANFLLKNETAPAIFICTGNGEALYEWLPVQKYLFDKGFSSYVFSYSGFGNSTGTPTETSLYEDALSAYNQFISVTPNSEKRIALSHSMGSAPLHGIANKMEPAPSKLIIHAPFSSIQQVLVEKEITSTTFQWLWPNIWNNIDYARDIRIPILYVHSKNDQTISYSHSQDLQQAAGDNATILLLEDFGHNAIYKNVSDSLYLPILDFINH</sequence>
<dbReference type="EMBL" id="QGGP01000002">
    <property type="protein sequence ID" value="PWK19476.1"/>
    <property type="molecule type" value="Genomic_DNA"/>
</dbReference>